<reference evidence="2 3" key="1">
    <citation type="submission" date="2016-07" db="EMBL/GenBank/DDBJ databases">
        <title>Pervasive Adenine N6-methylation of Active Genes in Fungi.</title>
        <authorList>
            <consortium name="DOE Joint Genome Institute"/>
            <person name="Mondo S.J."/>
            <person name="Dannebaum R.O."/>
            <person name="Kuo R.C."/>
            <person name="Labutti K."/>
            <person name="Haridas S."/>
            <person name="Kuo A."/>
            <person name="Salamov A."/>
            <person name="Ahrendt S.R."/>
            <person name="Lipzen A."/>
            <person name="Sullivan W."/>
            <person name="Andreopoulos W.B."/>
            <person name="Clum A."/>
            <person name="Lindquist E."/>
            <person name="Daum C."/>
            <person name="Ramamoorthy G.K."/>
            <person name="Gryganskyi A."/>
            <person name="Culley D."/>
            <person name="Magnuson J.K."/>
            <person name="James T.Y."/>
            <person name="O'Malley M.A."/>
            <person name="Stajich J.E."/>
            <person name="Spatafora J.W."/>
            <person name="Visel A."/>
            <person name="Grigoriev I.V."/>
        </authorList>
    </citation>
    <scope>NUCLEOTIDE SEQUENCE [LARGE SCALE GENOMIC DNA]</scope>
    <source>
        <strain evidence="2 3">PL171</strain>
    </source>
</reference>
<organism evidence="2 3">
    <name type="scientific">Catenaria anguillulae PL171</name>
    <dbReference type="NCBI Taxonomy" id="765915"/>
    <lineage>
        <taxon>Eukaryota</taxon>
        <taxon>Fungi</taxon>
        <taxon>Fungi incertae sedis</taxon>
        <taxon>Blastocladiomycota</taxon>
        <taxon>Blastocladiomycetes</taxon>
        <taxon>Blastocladiales</taxon>
        <taxon>Catenariaceae</taxon>
        <taxon>Catenaria</taxon>
    </lineage>
</organism>
<name>A0A1Y2H427_9FUNG</name>
<feature type="transmembrane region" description="Helical" evidence="1">
    <location>
        <begin position="22"/>
        <end position="40"/>
    </location>
</feature>
<evidence type="ECO:0000313" key="2">
    <source>
        <dbReference type="EMBL" id="ORZ29265.1"/>
    </source>
</evidence>
<dbReference type="InterPro" id="IPR009057">
    <property type="entry name" value="Homeodomain-like_sf"/>
</dbReference>
<evidence type="ECO:0000256" key="1">
    <source>
        <dbReference type="SAM" id="Phobius"/>
    </source>
</evidence>
<protein>
    <recommendedName>
        <fullName evidence="4">Helix-turn-helix domain-containing protein</fullName>
    </recommendedName>
</protein>
<keyword evidence="1" id="KW-0812">Transmembrane</keyword>
<evidence type="ECO:0008006" key="4">
    <source>
        <dbReference type="Google" id="ProtNLM"/>
    </source>
</evidence>
<comment type="caution">
    <text evidence="2">The sequence shown here is derived from an EMBL/GenBank/DDBJ whole genome shotgun (WGS) entry which is preliminary data.</text>
</comment>
<proteinExistence type="predicted"/>
<keyword evidence="1" id="KW-0472">Membrane</keyword>
<evidence type="ECO:0000313" key="3">
    <source>
        <dbReference type="Proteomes" id="UP000193411"/>
    </source>
</evidence>
<dbReference type="SUPFAM" id="SSF46689">
    <property type="entry name" value="Homeodomain-like"/>
    <property type="match status" value="1"/>
</dbReference>
<dbReference type="EMBL" id="MCFL01000254">
    <property type="protein sequence ID" value="ORZ29265.1"/>
    <property type="molecule type" value="Genomic_DNA"/>
</dbReference>
<dbReference type="AlphaFoldDB" id="A0A1Y2H427"/>
<accession>A0A1Y2H427</accession>
<sequence length="100" mass="11665">MTDDIQAAVKGHAHPNTIFHALYAYFFLHLSMTVLARIFCKSRSTLSGWISRYENSGLVGRSRANNRAKKFSHDQRLWLYNYFMIHPVSYLHEARKGSFL</sequence>
<dbReference type="Proteomes" id="UP000193411">
    <property type="component" value="Unassembled WGS sequence"/>
</dbReference>
<keyword evidence="1" id="KW-1133">Transmembrane helix</keyword>
<gene>
    <name evidence="2" type="ORF">BCR44DRAFT_1452932</name>
</gene>
<dbReference type="OrthoDB" id="79420at2759"/>
<keyword evidence="3" id="KW-1185">Reference proteome</keyword>
<dbReference type="STRING" id="765915.A0A1Y2H427"/>